<proteinExistence type="predicted"/>
<evidence type="ECO:0000256" key="4">
    <source>
        <dbReference type="ARBA" id="ARBA00022692"/>
    </source>
</evidence>
<dbReference type="SUPFAM" id="SSF52058">
    <property type="entry name" value="L domain-like"/>
    <property type="match status" value="1"/>
</dbReference>
<comment type="subcellular location">
    <subcellularLocation>
        <location evidence="2">Cytoplasm</location>
        <location evidence="2">Cytoskeleton</location>
        <location evidence="2">Cilium axoneme</location>
    </subcellularLocation>
    <subcellularLocation>
        <location evidence="1">Membrane</location>
        <topology evidence="1">Single-pass membrane protein</topology>
    </subcellularLocation>
</comment>
<evidence type="ECO:0000256" key="5">
    <source>
        <dbReference type="ARBA" id="ARBA00022729"/>
    </source>
</evidence>
<comment type="caution">
    <text evidence="12">The sequence shown here is derived from an EMBL/GenBank/DDBJ whole genome shotgun (WGS) entry which is preliminary data.</text>
</comment>
<dbReference type="InterPro" id="IPR001611">
    <property type="entry name" value="Leu-rich_rpt"/>
</dbReference>
<dbReference type="SMART" id="SM00369">
    <property type="entry name" value="LRR_TYP"/>
    <property type="match status" value="3"/>
</dbReference>
<dbReference type="EMBL" id="MU069571">
    <property type="protein sequence ID" value="KAF5838628.1"/>
    <property type="molecule type" value="Genomic_DNA"/>
</dbReference>
<keyword evidence="3" id="KW-0433">Leucine-rich repeat</keyword>
<keyword evidence="10" id="KW-0325">Glycoprotein</keyword>
<evidence type="ECO:0000256" key="8">
    <source>
        <dbReference type="ARBA" id="ARBA00023136"/>
    </source>
</evidence>
<dbReference type="Pfam" id="PF13855">
    <property type="entry name" value="LRR_8"/>
    <property type="match status" value="1"/>
</dbReference>
<keyword evidence="13" id="KW-1185">Reference proteome</keyword>
<sequence>MHHAYVLHIIAGMLSALSELRLCRNQLTSALPDASWGRGLQGLKILDLAENALEGGLPGSWGSMRQLLTLQLQGNQLSGLLPASWGSMVSLRLLNASHNSLQGPLPRSYGSMASLTLMALVNNRLHATIHENMGPAELCAADPWPTIVWKAPSLHPGPVAPALTLSKSKGMQGSVAMSPPNFRSAKLILSGMTQKENTETALERANGSLLVMIKPSIMGA</sequence>
<keyword evidence="6" id="KW-0677">Repeat</keyword>
<dbReference type="Proteomes" id="UP000815325">
    <property type="component" value="Unassembled WGS sequence"/>
</dbReference>
<dbReference type="InterPro" id="IPR032675">
    <property type="entry name" value="LRR_dom_sf"/>
</dbReference>
<name>A0ABQ7GVJ3_DUNSA</name>
<evidence type="ECO:0000313" key="12">
    <source>
        <dbReference type="EMBL" id="KAF5838628.1"/>
    </source>
</evidence>
<keyword evidence="7" id="KW-1133">Transmembrane helix</keyword>
<evidence type="ECO:0000256" key="10">
    <source>
        <dbReference type="ARBA" id="ARBA00023180"/>
    </source>
</evidence>
<dbReference type="InterPro" id="IPR003591">
    <property type="entry name" value="Leu-rich_rpt_typical-subtyp"/>
</dbReference>
<keyword evidence="9" id="KW-0675">Receptor</keyword>
<accession>A0ABQ7GVJ3</accession>
<keyword evidence="5 11" id="KW-0732">Signal</keyword>
<evidence type="ECO:0000256" key="1">
    <source>
        <dbReference type="ARBA" id="ARBA00004167"/>
    </source>
</evidence>
<evidence type="ECO:0000256" key="7">
    <source>
        <dbReference type="ARBA" id="ARBA00022989"/>
    </source>
</evidence>
<evidence type="ECO:0000256" key="2">
    <source>
        <dbReference type="ARBA" id="ARBA00004430"/>
    </source>
</evidence>
<evidence type="ECO:0000313" key="13">
    <source>
        <dbReference type="Proteomes" id="UP000815325"/>
    </source>
</evidence>
<reference evidence="12" key="1">
    <citation type="submission" date="2017-08" db="EMBL/GenBank/DDBJ databases">
        <authorList>
            <person name="Polle J.E."/>
            <person name="Barry K."/>
            <person name="Cushman J."/>
            <person name="Schmutz J."/>
            <person name="Tran D."/>
            <person name="Hathwaick L.T."/>
            <person name="Yim W.C."/>
            <person name="Jenkins J."/>
            <person name="Mckie-Krisberg Z.M."/>
            <person name="Prochnik S."/>
            <person name="Lindquist E."/>
            <person name="Dockter R.B."/>
            <person name="Adam C."/>
            <person name="Molina H."/>
            <person name="Bunkerborg J."/>
            <person name="Jin E."/>
            <person name="Buchheim M."/>
            <person name="Magnuson J."/>
        </authorList>
    </citation>
    <scope>NUCLEOTIDE SEQUENCE</scope>
    <source>
        <strain evidence="12">CCAP 19/18</strain>
    </source>
</reference>
<dbReference type="PANTHER" id="PTHR27000">
    <property type="entry name" value="LEUCINE-RICH REPEAT RECEPTOR-LIKE PROTEIN KINASE FAMILY PROTEIN-RELATED"/>
    <property type="match status" value="1"/>
</dbReference>
<keyword evidence="4" id="KW-0812">Transmembrane</keyword>
<gene>
    <name evidence="12" type="ORF">DUNSADRAFT_2463</name>
</gene>
<feature type="signal peptide" evidence="11">
    <location>
        <begin position="1"/>
        <end position="16"/>
    </location>
</feature>
<protein>
    <submittedName>
        <fullName evidence="12">Uncharacterized protein</fullName>
    </submittedName>
</protein>
<feature type="chain" id="PRO_5045241828" evidence="11">
    <location>
        <begin position="17"/>
        <end position="220"/>
    </location>
</feature>
<evidence type="ECO:0000256" key="11">
    <source>
        <dbReference type="SAM" id="SignalP"/>
    </source>
</evidence>
<dbReference type="Pfam" id="PF00560">
    <property type="entry name" value="LRR_1"/>
    <property type="match status" value="1"/>
</dbReference>
<evidence type="ECO:0000256" key="6">
    <source>
        <dbReference type="ARBA" id="ARBA00022737"/>
    </source>
</evidence>
<evidence type="ECO:0000256" key="9">
    <source>
        <dbReference type="ARBA" id="ARBA00023170"/>
    </source>
</evidence>
<evidence type="ECO:0000256" key="3">
    <source>
        <dbReference type="ARBA" id="ARBA00022614"/>
    </source>
</evidence>
<organism evidence="12 13">
    <name type="scientific">Dunaliella salina</name>
    <name type="common">Green alga</name>
    <name type="synonym">Protococcus salinus</name>
    <dbReference type="NCBI Taxonomy" id="3046"/>
    <lineage>
        <taxon>Eukaryota</taxon>
        <taxon>Viridiplantae</taxon>
        <taxon>Chlorophyta</taxon>
        <taxon>core chlorophytes</taxon>
        <taxon>Chlorophyceae</taxon>
        <taxon>CS clade</taxon>
        <taxon>Chlamydomonadales</taxon>
        <taxon>Dunaliellaceae</taxon>
        <taxon>Dunaliella</taxon>
    </lineage>
</organism>
<keyword evidence="8" id="KW-0472">Membrane</keyword>
<dbReference type="PANTHER" id="PTHR27000:SF642">
    <property type="entry name" value="INACTIVE LEUCINE-RICH REPEAT RECEPTOR KINASE XIAO-RELATED"/>
    <property type="match status" value="1"/>
</dbReference>
<dbReference type="Gene3D" id="3.80.10.10">
    <property type="entry name" value="Ribonuclease Inhibitor"/>
    <property type="match status" value="1"/>
</dbReference>